<dbReference type="EMBL" id="JAVRBK010000001">
    <property type="protein sequence ID" value="KAK5650663.1"/>
    <property type="molecule type" value="Genomic_DNA"/>
</dbReference>
<dbReference type="Gene3D" id="3.40.50.300">
    <property type="entry name" value="P-loop containing nucleotide triphosphate hydrolases"/>
    <property type="match status" value="2"/>
</dbReference>
<evidence type="ECO:0000256" key="2">
    <source>
        <dbReference type="ARBA" id="ARBA00005601"/>
    </source>
</evidence>
<comment type="catalytic activity">
    <reaction evidence="9">
        <text>ATP + H2O = ADP + phosphate + H(+)</text>
        <dbReference type="Rhea" id="RHEA:13065"/>
        <dbReference type="ChEBI" id="CHEBI:15377"/>
        <dbReference type="ChEBI" id="CHEBI:15378"/>
        <dbReference type="ChEBI" id="CHEBI:30616"/>
        <dbReference type="ChEBI" id="CHEBI:43474"/>
        <dbReference type="ChEBI" id="CHEBI:456216"/>
        <dbReference type="EC" id="3.6.4.13"/>
    </reaction>
</comment>
<evidence type="ECO:0000256" key="5">
    <source>
        <dbReference type="ARBA" id="ARBA00022741"/>
    </source>
</evidence>
<feature type="domain" description="Helicase MOV-10-like beta-barrel" evidence="13">
    <location>
        <begin position="301"/>
        <end position="375"/>
    </location>
</feature>
<dbReference type="AlphaFoldDB" id="A0AAN7ZXJ2"/>
<dbReference type="SUPFAM" id="SSF52540">
    <property type="entry name" value="P-loop containing nucleoside triphosphate hydrolases"/>
    <property type="match status" value="1"/>
</dbReference>
<dbReference type="GO" id="GO:0005737">
    <property type="term" value="C:cytoplasm"/>
    <property type="evidence" value="ECO:0007669"/>
    <property type="project" value="UniProtKB-SubCell"/>
</dbReference>
<keyword evidence="15" id="KW-1185">Reference proteome</keyword>
<keyword evidence="5" id="KW-0547">Nucleotide-binding</keyword>
<evidence type="ECO:0000256" key="9">
    <source>
        <dbReference type="ARBA" id="ARBA00047984"/>
    </source>
</evidence>
<protein>
    <recommendedName>
        <fullName evidence="3">RNA helicase</fullName>
        <ecNumber evidence="3">3.6.4.13</ecNumber>
    </recommendedName>
</protein>
<feature type="domain" description="Helicase MOV-10 Ig-like" evidence="12">
    <location>
        <begin position="82"/>
        <end position="187"/>
    </location>
</feature>
<sequence>MNMDRRNNCDICHCKDDLSNHKSSLQHRFNFALLEWNRYRRAIVKNRNGIEVNVKLHNIVMTPNDLIYNVNEKKGSHEIKLAEQRAVFEMQQNNSITYIFQVINKQRSKSIFLMGVMLLHPNINFKLEDYEGKMVKNAILQLEPNASYSFKVTFFLSHVIIGTYNMPVAIHLQTTEKHENFTISREMLINIIGASEFNREVAVTKKSPFTSVVWNETIKCWYEPNVKVLFQNTYIVPKNYAKIIKMGIREFCSITGEEIVSLQRVQHLINPNYVTKDNYQDFFHITLWTDETGAELMLQRYNMENVNMKVIHGNLLELEVPGLAEKRPSLIKGDVVKMRLHGEETGYKGIIKTVNNLTIWIQGVNREIIEFISDHPYTEIDVSFQLGRLPYERMHGGVDRCVASGMVDYLFPENILHKANVPSIHHLNEFFNWSISTNPEQRHAVENIVFRRYNNGPYIVFGPPVEGFSYVNSNSEYYFWLVYFFRYYNDIFKPNYLFIDEAAQAMEPEACVAIGLLSPGSHVILAGDPKQLGPICASTVAENLGLNVSLLERLMKMPIYTSNNVNFISTLKLNFRAHPEVLQIPNELFYDSQLQAVSRKALLDPIANVCVYDKFSQRKVKNVAPSSLEFCAVFAKEMRQGRSPSYFNTKEAEMVIKYVAALLTLAEIEVLQSEIGVVTPYTRQVYRIKELLSKRNYSDVEVGTTEAFQGSEKRIIIISTVRAQYDLLLYDRKYKLGFVANEKRFNVALTRAMSKLIIIGCPNVLQYDKNWLKFIEYCEREQSYFGSRRDVRHDKLKQDVLKRLNNVYLKDQQHKHIK</sequence>
<dbReference type="PANTHER" id="PTHR45418">
    <property type="entry name" value="CANCER/TESTIS ANTIGEN 55"/>
    <property type="match status" value="1"/>
</dbReference>
<dbReference type="GO" id="GO:0005694">
    <property type="term" value="C:chromosome"/>
    <property type="evidence" value="ECO:0007669"/>
    <property type="project" value="UniProtKB-ARBA"/>
</dbReference>
<dbReference type="InterPro" id="IPR049077">
    <property type="entry name" value="MOV-10_Ig-like"/>
</dbReference>
<evidence type="ECO:0000256" key="4">
    <source>
        <dbReference type="ARBA" id="ARBA00022490"/>
    </source>
</evidence>
<evidence type="ECO:0000259" key="13">
    <source>
        <dbReference type="Pfam" id="PF21634"/>
    </source>
</evidence>
<dbReference type="FunFam" id="3.40.50.300:FF:000326">
    <property type="entry name" value="P-loop containing nucleoside triphosphate hydrolase"/>
    <property type="match status" value="1"/>
</dbReference>
<dbReference type="EC" id="3.6.4.13" evidence="3"/>
<evidence type="ECO:0000259" key="11">
    <source>
        <dbReference type="Pfam" id="PF13087"/>
    </source>
</evidence>
<dbReference type="InterPro" id="IPR027417">
    <property type="entry name" value="P-loop_NTPase"/>
</dbReference>
<dbReference type="InterPro" id="IPR047187">
    <property type="entry name" value="SF1_C_Upf1"/>
</dbReference>
<comment type="similarity">
    <text evidence="2">Belongs to the DNA2/NAM7 helicase family. SDE3 subfamily.</text>
</comment>
<evidence type="ECO:0000313" key="15">
    <source>
        <dbReference type="Proteomes" id="UP001329430"/>
    </source>
</evidence>
<name>A0AAN7ZXJ2_9COLE</name>
<reference evidence="14 15" key="1">
    <citation type="journal article" date="2024" name="Insects">
        <title>An Improved Chromosome-Level Genome Assembly of the Firefly Pyrocoelia pectoralis.</title>
        <authorList>
            <person name="Fu X."/>
            <person name="Meyer-Rochow V.B."/>
            <person name="Ballantyne L."/>
            <person name="Zhu X."/>
        </authorList>
    </citation>
    <scope>NUCLEOTIDE SEQUENCE [LARGE SCALE GENOMIC DNA]</scope>
    <source>
        <strain evidence="14">XCY_ONT2</strain>
    </source>
</reference>
<evidence type="ECO:0000259" key="10">
    <source>
        <dbReference type="Pfam" id="PF13086"/>
    </source>
</evidence>
<feature type="domain" description="DNA2/NAM7 helicase-like C-terminal" evidence="11">
    <location>
        <begin position="546"/>
        <end position="761"/>
    </location>
</feature>
<dbReference type="Proteomes" id="UP001329430">
    <property type="component" value="Chromosome 1"/>
</dbReference>
<evidence type="ECO:0000256" key="1">
    <source>
        <dbReference type="ARBA" id="ARBA00004496"/>
    </source>
</evidence>
<comment type="caution">
    <text evidence="14">The sequence shown here is derived from an EMBL/GenBank/DDBJ whole genome shotgun (WGS) entry which is preliminary data.</text>
</comment>
<evidence type="ECO:0000256" key="3">
    <source>
        <dbReference type="ARBA" id="ARBA00012552"/>
    </source>
</evidence>
<dbReference type="GO" id="GO:0003724">
    <property type="term" value="F:RNA helicase activity"/>
    <property type="evidence" value="ECO:0007669"/>
    <property type="project" value="UniProtKB-EC"/>
</dbReference>
<dbReference type="GO" id="GO:0016787">
    <property type="term" value="F:hydrolase activity"/>
    <property type="evidence" value="ECO:0007669"/>
    <property type="project" value="UniProtKB-KW"/>
</dbReference>
<comment type="subcellular location">
    <subcellularLocation>
        <location evidence="1">Cytoplasm</location>
    </subcellularLocation>
</comment>
<organism evidence="14 15">
    <name type="scientific">Pyrocoelia pectoralis</name>
    <dbReference type="NCBI Taxonomy" id="417401"/>
    <lineage>
        <taxon>Eukaryota</taxon>
        <taxon>Metazoa</taxon>
        <taxon>Ecdysozoa</taxon>
        <taxon>Arthropoda</taxon>
        <taxon>Hexapoda</taxon>
        <taxon>Insecta</taxon>
        <taxon>Pterygota</taxon>
        <taxon>Neoptera</taxon>
        <taxon>Endopterygota</taxon>
        <taxon>Coleoptera</taxon>
        <taxon>Polyphaga</taxon>
        <taxon>Elateriformia</taxon>
        <taxon>Elateroidea</taxon>
        <taxon>Lampyridae</taxon>
        <taxon>Lampyrinae</taxon>
        <taxon>Pyrocoelia</taxon>
    </lineage>
</organism>
<evidence type="ECO:0000256" key="6">
    <source>
        <dbReference type="ARBA" id="ARBA00022801"/>
    </source>
</evidence>
<keyword evidence="6" id="KW-0378">Hydrolase</keyword>
<accession>A0AAN7ZXJ2</accession>
<feature type="domain" description="DNA2/NAM7 helicase helicase" evidence="10">
    <location>
        <begin position="493"/>
        <end position="538"/>
    </location>
</feature>
<dbReference type="InterPro" id="IPR041679">
    <property type="entry name" value="DNA2/NAM7-like_C"/>
</dbReference>
<dbReference type="Pfam" id="PF13086">
    <property type="entry name" value="AAA_11"/>
    <property type="match status" value="1"/>
</dbReference>
<evidence type="ECO:0000313" key="14">
    <source>
        <dbReference type="EMBL" id="KAK5650663.1"/>
    </source>
</evidence>
<evidence type="ECO:0000256" key="7">
    <source>
        <dbReference type="ARBA" id="ARBA00022806"/>
    </source>
</evidence>
<dbReference type="InterPro" id="IPR049080">
    <property type="entry name" value="MOV-10-like_beta-barrel"/>
</dbReference>
<dbReference type="Pfam" id="PF21633">
    <property type="entry name" value="MOV-10_Ig-like"/>
    <property type="match status" value="1"/>
</dbReference>
<evidence type="ECO:0000259" key="12">
    <source>
        <dbReference type="Pfam" id="PF21633"/>
    </source>
</evidence>
<keyword evidence="7" id="KW-0347">Helicase</keyword>
<dbReference type="InterPro" id="IPR041677">
    <property type="entry name" value="DNA2/NAM7_AAA_11"/>
</dbReference>
<gene>
    <name evidence="14" type="ORF">RI129_001692</name>
</gene>
<dbReference type="GO" id="GO:0005524">
    <property type="term" value="F:ATP binding"/>
    <property type="evidence" value="ECO:0007669"/>
    <property type="project" value="UniProtKB-KW"/>
</dbReference>
<proteinExistence type="inferred from homology"/>
<keyword evidence="8" id="KW-0067">ATP-binding</keyword>
<evidence type="ECO:0000256" key="8">
    <source>
        <dbReference type="ARBA" id="ARBA00022840"/>
    </source>
</evidence>
<dbReference type="CDD" id="cd18808">
    <property type="entry name" value="SF1_C_Upf1"/>
    <property type="match status" value="1"/>
</dbReference>
<dbReference type="Pfam" id="PF13087">
    <property type="entry name" value="AAA_12"/>
    <property type="match status" value="1"/>
</dbReference>
<dbReference type="PANTHER" id="PTHR45418:SF1">
    <property type="entry name" value="CANCER_TESTIS ANTIGEN 55"/>
    <property type="match status" value="1"/>
</dbReference>
<dbReference type="Pfam" id="PF21634">
    <property type="entry name" value="MOV-10_beta-barrel"/>
    <property type="match status" value="1"/>
</dbReference>
<keyword evidence="4" id="KW-0963">Cytoplasm</keyword>